<dbReference type="SMART" id="SM00710">
    <property type="entry name" value="PbH1"/>
    <property type="match status" value="4"/>
</dbReference>
<accession>A0A0E3SDA3</accession>
<gene>
    <name evidence="4" type="ORF">MSHOH_1584</name>
</gene>
<keyword evidence="2" id="KW-0472">Membrane</keyword>
<evidence type="ECO:0000313" key="4">
    <source>
        <dbReference type="EMBL" id="AKB78067.1"/>
    </source>
</evidence>
<proteinExistence type="predicted"/>
<dbReference type="PANTHER" id="PTHR36842:SF1">
    <property type="entry name" value="PROTEIN TOLB"/>
    <property type="match status" value="1"/>
</dbReference>
<dbReference type="SUPFAM" id="SSF49299">
    <property type="entry name" value="PKD domain"/>
    <property type="match status" value="2"/>
</dbReference>
<dbReference type="InterPro" id="IPR013783">
    <property type="entry name" value="Ig-like_fold"/>
</dbReference>
<evidence type="ECO:0000313" key="5">
    <source>
        <dbReference type="Proteomes" id="UP000033101"/>
    </source>
</evidence>
<feature type="compositionally biased region" description="Acidic residues" evidence="1">
    <location>
        <begin position="408"/>
        <end position="421"/>
    </location>
</feature>
<feature type="domain" description="PKD" evidence="3">
    <location>
        <begin position="357"/>
        <end position="409"/>
    </location>
</feature>
<name>A0A0E3SDA3_9EURY</name>
<dbReference type="EMBL" id="CP009516">
    <property type="protein sequence ID" value="AKB78067.1"/>
    <property type="molecule type" value="Genomic_DNA"/>
</dbReference>
<dbReference type="InterPro" id="IPR022441">
    <property type="entry name" value="Para_beta_helix_rpt-2"/>
</dbReference>
<dbReference type="OrthoDB" id="136775at2157"/>
<dbReference type="SMART" id="SM00089">
    <property type="entry name" value="PKD"/>
    <property type="match status" value="2"/>
</dbReference>
<dbReference type="SUPFAM" id="SSF51126">
    <property type="entry name" value="Pectin lyase-like"/>
    <property type="match status" value="1"/>
</dbReference>
<dbReference type="PANTHER" id="PTHR36842">
    <property type="entry name" value="PROTEIN TOLB HOMOLOG"/>
    <property type="match status" value="1"/>
</dbReference>
<dbReference type="Gene3D" id="2.160.20.10">
    <property type="entry name" value="Single-stranded right-handed beta-helix, Pectin lyase-like"/>
    <property type="match status" value="1"/>
</dbReference>
<reference evidence="4 5" key="1">
    <citation type="submission" date="2014-07" db="EMBL/GenBank/DDBJ databases">
        <title>Methanogenic archaea and the global carbon cycle.</title>
        <authorList>
            <person name="Henriksen J.R."/>
            <person name="Luke J."/>
            <person name="Reinhart S."/>
            <person name="Benedict M.N."/>
            <person name="Youngblut N.D."/>
            <person name="Metcalf M.E."/>
            <person name="Whitaker R.J."/>
            <person name="Metcalf W.W."/>
        </authorList>
    </citation>
    <scope>NUCLEOTIDE SEQUENCE [LARGE SCALE GENOMIC DNA]</scope>
    <source>
        <strain evidence="4 5">HB-1</strain>
    </source>
</reference>
<protein>
    <submittedName>
        <fullName evidence="4">Cell surface protein</fullName>
    </submittedName>
</protein>
<dbReference type="KEGG" id="mhor:MSHOH_1584"/>
<dbReference type="InterPro" id="IPR012334">
    <property type="entry name" value="Pectin_lyas_fold"/>
</dbReference>
<dbReference type="InterPro" id="IPR006626">
    <property type="entry name" value="PbH1"/>
</dbReference>
<dbReference type="InterPro" id="IPR000601">
    <property type="entry name" value="PKD_dom"/>
</dbReference>
<keyword evidence="2" id="KW-0812">Transmembrane</keyword>
<dbReference type="InterPro" id="IPR011050">
    <property type="entry name" value="Pectin_lyase_fold/virulence"/>
</dbReference>
<dbReference type="PROSITE" id="PS50093">
    <property type="entry name" value="PKD"/>
    <property type="match status" value="2"/>
</dbReference>
<dbReference type="CDD" id="cd00146">
    <property type="entry name" value="PKD"/>
    <property type="match status" value="2"/>
</dbReference>
<evidence type="ECO:0000256" key="1">
    <source>
        <dbReference type="SAM" id="MobiDB-lite"/>
    </source>
</evidence>
<feature type="region of interest" description="Disordered" evidence="1">
    <location>
        <begin position="408"/>
        <end position="433"/>
    </location>
</feature>
<dbReference type="InterPro" id="IPR007742">
    <property type="entry name" value="NosD_dom"/>
</dbReference>
<feature type="compositionally biased region" description="Low complexity" evidence="1">
    <location>
        <begin position="463"/>
        <end position="477"/>
    </location>
</feature>
<dbReference type="InterPro" id="IPR035986">
    <property type="entry name" value="PKD_dom_sf"/>
</dbReference>
<dbReference type="Pfam" id="PF18911">
    <property type="entry name" value="PKD_4"/>
    <property type="match status" value="2"/>
</dbReference>
<dbReference type="Proteomes" id="UP000033101">
    <property type="component" value="Chromosome"/>
</dbReference>
<organism evidence="4 5">
    <name type="scientific">Methanosarcina horonobensis HB-1 = JCM 15518</name>
    <dbReference type="NCBI Taxonomy" id="1434110"/>
    <lineage>
        <taxon>Archaea</taxon>
        <taxon>Methanobacteriati</taxon>
        <taxon>Methanobacteriota</taxon>
        <taxon>Stenosarchaea group</taxon>
        <taxon>Methanomicrobia</taxon>
        <taxon>Methanosarcinales</taxon>
        <taxon>Methanosarcinaceae</taxon>
        <taxon>Methanosarcina</taxon>
    </lineage>
</organism>
<evidence type="ECO:0000256" key="2">
    <source>
        <dbReference type="SAM" id="Phobius"/>
    </source>
</evidence>
<dbReference type="PATRIC" id="fig|1434110.4.peg.1999"/>
<dbReference type="STRING" id="1434110.MSHOH_1584"/>
<feature type="transmembrane region" description="Helical" evidence="2">
    <location>
        <begin position="548"/>
        <end position="568"/>
    </location>
</feature>
<feature type="region of interest" description="Disordered" evidence="1">
    <location>
        <begin position="463"/>
        <end position="484"/>
    </location>
</feature>
<dbReference type="AlphaFoldDB" id="A0A0E3SDA3"/>
<feature type="domain" description="PKD" evidence="3">
    <location>
        <begin position="271"/>
        <end position="315"/>
    </location>
</feature>
<sequence>MVQTQTFGQICFLLVILILISLSGTGMASELHVGAGESIQNAINEASPGDIILVESGKFNESIYLNKENLTLKSASGNPDNTIIAGENAGSYVFEIVASGVNVSGFSVTEGRCGIFLNNVRNCTISDNKISNQEVGIYLFKSGNNLLINNMVYSNLDCGVKLLTSPDNVIYGNYFNNMENARDNKLNTWNKSKGNYWSDYEGTDENGDGIGDTAYAVNPEAGSIDHMPLMEYPPAPPVLPSARFTSDVIEGLTPLSVRFKDFSENATSRLWEFGDGNSSSYPSPLHTYFSEGNYVVSLTVSNENGSDSAYVTIKVLNASEQSGPILPEAELISNNTTGHVPLVIKFVDVSKNADCVTWAFGDGKTSCCPEPEHTFCCPGNYTVSLTAENENGSSSTCIVITVQKNETDMDAEENAGEENAGEENIGNPEVIDSTEKKGGLVNLIKEYVSGISDEIIDDDNINTEANENSESNPGSESESTKNHRIIDREELESIKDSVVSGARSKVFAETEMSLENETLKAQKNIESFMDNSIPESTDNSLPEIKRRIAPWVPSFLGLAGAVFIVSLLKRGRGTRK</sequence>
<keyword evidence="5" id="KW-1185">Reference proteome</keyword>
<evidence type="ECO:0000259" key="3">
    <source>
        <dbReference type="PROSITE" id="PS50093"/>
    </source>
</evidence>
<dbReference type="HOGENOM" id="CLU_527490_0_0_2"/>
<dbReference type="Gene3D" id="2.60.40.10">
    <property type="entry name" value="Immunoglobulins"/>
    <property type="match status" value="2"/>
</dbReference>
<dbReference type="NCBIfam" id="TIGR03804">
    <property type="entry name" value="para_beta_helix"/>
    <property type="match status" value="2"/>
</dbReference>
<dbReference type="InterPro" id="IPR022409">
    <property type="entry name" value="PKD/Chitinase_dom"/>
</dbReference>
<dbReference type="Pfam" id="PF05048">
    <property type="entry name" value="NosD"/>
    <property type="match status" value="1"/>
</dbReference>
<keyword evidence="2" id="KW-1133">Transmembrane helix</keyword>